<dbReference type="InterPro" id="IPR015943">
    <property type="entry name" value="WD40/YVTN_repeat-like_dom_sf"/>
</dbReference>
<comment type="function">
    <text evidence="4">Component of the ASTRA complex involved in chromatin remodeling.</text>
</comment>
<accession>A0ABR1F084</accession>
<evidence type="ECO:0000256" key="6">
    <source>
        <dbReference type="ARBA" id="ARBA00040563"/>
    </source>
</evidence>
<keyword evidence="8" id="KW-1185">Reference proteome</keyword>
<keyword evidence="3" id="KW-0156">Chromatin regulator</keyword>
<reference evidence="7 8" key="1">
    <citation type="submission" date="2024-03" db="EMBL/GenBank/DDBJ databases">
        <title>Genome-scale model development and genomic sequencing of the oleaginous clade Lipomyces.</title>
        <authorList>
            <consortium name="Lawrence Berkeley National Laboratory"/>
            <person name="Czajka J.J."/>
            <person name="Han Y."/>
            <person name="Kim J."/>
            <person name="Mondo S.J."/>
            <person name="Hofstad B.A."/>
            <person name="Robles A."/>
            <person name="Haridas S."/>
            <person name="Riley R."/>
            <person name="LaButti K."/>
            <person name="Pangilinan J."/>
            <person name="Andreopoulos W."/>
            <person name="Lipzen A."/>
            <person name="Yan J."/>
            <person name="Wang M."/>
            <person name="Ng V."/>
            <person name="Grigoriev I.V."/>
            <person name="Spatafora J.W."/>
            <person name="Magnuson J.K."/>
            <person name="Baker S.E."/>
            <person name="Pomraning K.R."/>
        </authorList>
    </citation>
    <scope>NUCLEOTIDE SEQUENCE [LARGE SCALE GENOMIC DNA]</scope>
    <source>
        <strain evidence="7 8">Phaff 52-87</strain>
    </source>
</reference>
<evidence type="ECO:0000256" key="2">
    <source>
        <dbReference type="ARBA" id="ARBA00022737"/>
    </source>
</evidence>
<evidence type="ECO:0000256" key="4">
    <source>
        <dbReference type="ARBA" id="ARBA00037338"/>
    </source>
</evidence>
<dbReference type="InterPro" id="IPR036322">
    <property type="entry name" value="WD40_repeat_dom_sf"/>
</dbReference>
<dbReference type="GeneID" id="90038919"/>
<keyword evidence="1" id="KW-0853">WD repeat</keyword>
<dbReference type="SMART" id="SM00320">
    <property type="entry name" value="WD40"/>
    <property type="match status" value="5"/>
</dbReference>
<evidence type="ECO:0000256" key="3">
    <source>
        <dbReference type="ARBA" id="ARBA00022853"/>
    </source>
</evidence>
<dbReference type="InterPro" id="IPR001680">
    <property type="entry name" value="WD40_rpt"/>
</dbReference>
<dbReference type="PANTHER" id="PTHR19854:SF1">
    <property type="entry name" value="GUANINE NUCLEOTIDE-BINDING PROTEIN SUBUNIT BETA-LIKE PROTEIN 1"/>
    <property type="match status" value="1"/>
</dbReference>
<comment type="similarity">
    <text evidence="5">Belongs to the WD repeat ASA1 family.</text>
</comment>
<gene>
    <name evidence="7" type="ORF">BZA70DRAFT_283244</name>
</gene>
<proteinExistence type="inferred from homology"/>
<evidence type="ECO:0000313" key="8">
    <source>
        <dbReference type="Proteomes" id="UP001498771"/>
    </source>
</evidence>
<keyword evidence="2" id="KW-0677">Repeat</keyword>
<dbReference type="RefSeq" id="XP_064766294.1">
    <property type="nucleotide sequence ID" value="XM_064913407.1"/>
</dbReference>
<evidence type="ECO:0000313" key="7">
    <source>
        <dbReference type="EMBL" id="KAK7203261.1"/>
    </source>
</evidence>
<sequence length="422" mass="46057">MYLQLDPDIDPAVSQLSRRLGYSALLDDYMSSLAASATLRALSNPTTAIAFHRSNIRLVSGDDNGWCVHWSLVTRRPLAIWRSHEDTVLTVKWLSDDLLLTHGRDNKLHVFRLDDLPLSTDIPTPADSENSGKWRKPWLVASIDVNALNFCSAATLGTNMIAVPGTLDSDTIDVYTLLPTLARPYAAISAGVKTGIVMAIALHADILIAGYESGHVAMYQLQDDGVAQLIYLCKAHSQPVLSVAVHALDATVLSSSADSKIVKHPLVRDPSFLPSSPKSSGIRNSEDENDLSTVSLSTPISTHDIKHTGIASLNLRDDGKIFATACWDGNVRIFLYSNLKLLASFRGGRQDGISCLAFGRTSLDDPEDDNSEEEKIVKEVVSDVTKVVVGNAMRMKAEKKVREKHWLAVGGKDGRVGLWEVY</sequence>
<dbReference type="EMBL" id="JBBJBU010000012">
    <property type="protein sequence ID" value="KAK7203261.1"/>
    <property type="molecule type" value="Genomic_DNA"/>
</dbReference>
<evidence type="ECO:0000256" key="1">
    <source>
        <dbReference type="ARBA" id="ARBA00022574"/>
    </source>
</evidence>
<dbReference type="Pfam" id="PF00400">
    <property type="entry name" value="WD40"/>
    <property type="match status" value="2"/>
</dbReference>
<dbReference type="SUPFAM" id="SSF50978">
    <property type="entry name" value="WD40 repeat-like"/>
    <property type="match status" value="1"/>
</dbReference>
<organism evidence="7 8">
    <name type="scientific">Myxozyma melibiosi</name>
    <dbReference type="NCBI Taxonomy" id="54550"/>
    <lineage>
        <taxon>Eukaryota</taxon>
        <taxon>Fungi</taxon>
        <taxon>Dikarya</taxon>
        <taxon>Ascomycota</taxon>
        <taxon>Saccharomycotina</taxon>
        <taxon>Lipomycetes</taxon>
        <taxon>Lipomycetales</taxon>
        <taxon>Lipomycetaceae</taxon>
        <taxon>Myxozyma</taxon>
    </lineage>
</organism>
<comment type="caution">
    <text evidence="7">The sequence shown here is derived from an EMBL/GenBank/DDBJ whole genome shotgun (WGS) entry which is preliminary data.</text>
</comment>
<dbReference type="Gene3D" id="2.130.10.10">
    <property type="entry name" value="YVTN repeat-like/Quinoprotein amine dehydrogenase"/>
    <property type="match status" value="2"/>
</dbReference>
<dbReference type="Proteomes" id="UP001498771">
    <property type="component" value="Unassembled WGS sequence"/>
</dbReference>
<dbReference type="PANTHER" id="PTHR19854">
    <property type="entry name" value="TRANSDUCIN BETA-LIKE 3"/>
    <property type="match status" value="1"/>
</dbReference>
<evidence type="ECO:0000256" key="5">
    <source>
        <dbReference type="ARBA" id="ARBA00037931"/>
    </source>
</evidence>
<name>A0ABR1F084_9ASCO</name>
<protein>
    <recommendedName>
        <fullName evidence="6">ASTRA-associated protein 1</fullName>
    </recommendedName>
</protein>